<dbReference type="EMBL" id="FRAS01000030">
    <property type="protein sequence ID" value="SHM03460.1"/>
    <property type="molecule type" value="Genomic_DNA"/>
</dbReference>
<dbReference type="Pfam" id="PF07791">
    <property type="entry name" value="Imm11"/>
    <property type="match status" value="1"/>
</dbReference>
<evidence type="ECO:0000313" key="3">
    <source>
        <dbReference type="Proteomes" id="UP000183947"/>
    </source>
</evidence>
<dbReference type="AlphaFoldDB" id="A0A1M7FHJ6"/>
<name>A0A1M7FHJ6_9BACT</name>
<reference evidence="3" key="1">
    <citation type="submission" date="2016-11" db="EMBL/GenBank/DDBJ databases">
        <authorList>
            <person name="Varghese N."/>
            <person name="Submissions S."/>
        </authorList>
    </citation>
    <scope>NUCLEOTIDE SEQUENCE [LARGE SCALE GENOMIC DNA]</scope>
    <source>
        <strain evidence="3">DSM 18569</strain>
    </source>
</reference>
<keyword evidence="3" id="KW-1185">Reference proteome</keyword>
<proteinExistence type="predicted"/>
<accession>A0A1M7FHJ6</accession>
<dbReference type="InterPro" id="IPR012433">
    <property type="entry name" value="Imm11"/>
</dbReference>
<feature type="domain" description="Immunity MXAN-0049 protein" evidence="1">
    <location>
        <begin position="101"/>
        <end position="181"/>
    </location>
</feature>
<protein>
    <recommendedName>
        <fullName evidence="1">Immunity MXAN-0049 protein domain-containing protein</fullName>
    </recommendedName>
</protein>
<evidence type="ECO:0000259" key="1">
    <source>
        <dbReference type="Pfam" id="PF07791"/>
    </source>
</evidence>
<dbReference type="RefSeq" id="WP_073288498.1">
    <property type="nucleotide sequence ID" value="NZ_FRAS01000030.1"/>
</dbReference>
<evidence type="ECO:0000313" key="2">
    <source>
        <dbReference type="EMBL" id="SHM03460.1"/>
    </source>
</evidence>
<dbReference type="Proteomes" id="UP000183947">
    <property type="component" value="Unassembled WGS sequence"/>
</dbReference>
<sequence>MQIYKFIEDSDHYSVPFDWDDDDNNIDYVSHIVDTYFDKHQRVGDNWHPPFFGVIDPRVKVGDLGTLAGSERIVFSQRAVDVLQPLLGDSVELLPYPTEVGTYYLVNVLDVGNYLDRKQTKCREILSNGLCAGISEFVFRADLVKGKPIFRIPDSPVFRYVSDEFIAACRKHKLTGIDLEEGNKVWDSATPAG</sequence>
<gene>
    <name evidence="2" type="ORF">SAMN02746009_03842</name>
</gene>
<dbReference type="STRING" id="1121959.SAMN02746009_03842"/>
<organism evidence="2 3">
    <name type="scientific">Hymenobacter psychrotolerans DSM 18569</name>
    <dbReference type="NCBI Taxonomy" id="1121959"/>
    <lineage>
        <taxon>Bacteria</taxon>
        <taxon>Pseudomonadati</taxon>
        <taxon>Bacteroidota</taxon>
        <taxon>Cytophagia</taxon>
        <taxon>Cytophagales</taxon>
        <taxon>Hymenobacteraceae</taxon>
        <taxon>Hymenobacter</taxon>
    </lineage>
</organism>
<dbReference type="OrthoDB" id="214470at2"/>